<dbReference type="RefSeq" id="WP_007077279.1">
    <property type="nucleotide sequence ID" value="NZ_CM001024.1"/>
</dbReference>
<protein>
    <recommendedName>
        <fullName evidence="3">DUF559 domain-containing protein</fullName>
    </recommendedName>
</protein>
<name>E2SCM5_9ACTN</name>
<dbReference type="Proteomes" id="UP000003111">
    <property type="component" value="Unassembled WGS sequence"/>
</dbReference>
<evidence type="ECO:0008006" key="3">
    <source>
        <dbReference type="Google" id="ProtNLM"/>
    </source>
</evidence>
<reference evidence="1" key="1">
    <citation type="submission" date="2010-08" db="EMBL/GenBank/DDBJ databases">
        <authorList>
            <person name="Muzny D."/>
            <person name="Qin X."/>
            <person name="Buhay C."/>
            <person name="Dugan-Rocha S."/>
            <person name="Ding Y."/>
            <person name="Chen G."/>
            <person name="Hawes A."/>
            <person name="Holder M."/>
            <person name="Jhangiani S."/>
            <person name="Johnson A."/>
            <person name="Khan Z."/>
            <person name="Li Z."/>
            <person name="Liu W."/>
            <person name="Liu X."/>
            <person name="Perez L."/>
            <person name="Shen H."/>
            <person name="Wang Q."/>
            <person name="Watt J."/>
            <person name="Xi L."/>
            <person name="Xin Y."/>
            <person name="Zhou J."/>
            <person name="Deng J."/>
            <person name="Jiang H."/>
            <person name="Liu Y."/>
            <person name="Qu J."/>
            <person name="Song X.-Z."/>
            <person name="Zhang L."/>
            <person name="Villasana D."/>
            <person name="Johnson A."/>
            <person name="Liu J."/>
            <person name="Liyanage D."/>
            <person name="Lorensuhewa L."/>
            <person name="Robinson T."/>
            <person name="Song A."/>
            <person name="Song B.-B."/>
            <person name="Dinh H."/>
            <person name="Thornton R."/>
            <person name="Coyle M."/>
            <person name="Francisco L."/>
            <person name="Jackson L."/>
            <person name="Javaid M."/>
            <person name="Korchina V."/>
            <person name="Kovar C."/>
            <person name="Mata R."/>
            <person name="Mathew T."/>
            <person name="Ngo R."/>
            <person name="Nguyen L."/>
            <person name="Nguyen N."/>
            <person name="Okwuonu G."/>
            <person name="Ongeri F."/>
            <person name="Pham C."/>
            <person name="Simmons D."/>
            <person name="Wilczek-Boney K."/>
            <person name="Hale W."/>
            <person name="Jakkamsetti A."/>
            <person name="Pham P."/>
            <person name="Ruth R."/>
            <person name="San Lucas F."/>
            <person name="Warren J."/>
            <person name="Zhang J."/>
            <person name="Zhao Z."/>
            <person name="Zhou C."/>
            <person name="Zhu D."/>
            <person name="Lee S."/>
            <person name="Bess C."/>
            <person name="Blankenburg K."/>
            <person name="Forbes L."/>
            <person name="Fu Q."/>
            <person name="Gubbala S."/>
            <person name="Hirani K."/>
            <person name="Jayaseelan J.C."/>
            <person name="Lara F."/>
            <person name="Munidasa M."/>
            <person name="Palculict T."/>
            <person name="Patil S."/>
            <person name="Pu L.-L."/>
            <person name="Saada N."/>
            <person name="Tang L."/>
            <person name="Weissenberger G."/>
            <person name="Zhu Y."/>
            <person name="Hemphill L."/>
            <person name="Shang Y."/>
            <person name="Youmans B."/>
            <person name="Ayvaz T."/>
            <person name="Ross M."/>
            <person name="Santibanez J."/>
            <person name="Aqrawi P."/>
            <person name="Gross S."/>
            <person name="Joshi V."/>
            <person name="Fowler G."/>
            <person name="Nazareth L."/>
            <person name="Reid J."/>
            <person name="Worley K."/>
            <person name="Petrosino J."/>
            <person name="Highlander S."/>
            <person name="Gibbs R."/>
        </authorList>
    </citation>
    <scope>NUCLEOTIDE SEQUENCE [LARGE SCALE GENOMIC DNA]</scope>
    <source>
        <strain evidence="1">DSM 15272</strain>
    </source>
</reference>
<dbReference type="EMBL" id="ACLF03000006">
    <property type="protein sequence ID" value="EFQ82978.1"/>
    <property type="molecule type" value="Genomic_DNA"/>
</dbReference>
<comment type="caution">
    <text evidence="1">The sequence shown here is derived from an EMBL/GenBank/DDBJ whole genome shotgun (WGS) entry which is preliminary data.</text>
</comment>
<evidence type="ECO:0000313" key="1">
    <source>
        <dbReference type="EMBL" id="EFQ82978.1"/>
    </source>
</evidence>
<dbReference type="HOGENOM" id="CLU_052626_5_1_11"/>
<dbReference type="STRING" id="585531.HMPREF0063_12187"/>
<dbReference type="OrthoDB" id="3173471at2"/>
<gene>
    <name evidence="1" type="ORF">HMPREF0063_12187</name>
</gene>
<dbReference type="AlphaFoldDB" id="E2SCM5"/>
<keyword evidence="2" id="KW-1185">Reference proteome</keyword>
<accession>E2SCM5</accession>
<sequence>MEPILTREAELHGVSLAVLRGPDFTRPAAGVALHASRSADLPSRCRAVAKVLPADAVFTHLTSARLRQWWLPTSDDLPLIACTDGEAPHHDRRGVYVRRCAIPPAHRQMLGDLAVASAAWTIVELAEHLSLVDLVVVVDGALHLGHTTVDEIRATMVRGRRGVRSLRRAIELCDGRSESAWETILRLIHVMAGIDVEPQTVVCNRAGVAVARGDLLILGTRRIAEYDGASHRDRRQHEDDLRRDKALARAGYERYGYIAREVVGDPARVVRDADEARGVPHDPARVLPWLREVAESSLSARGSTALARRLARFVRTTTPRPSGAERRPSGAE</sequence>
<organism evidence="1 2">
    <name type="scientific">Aeromicrobium marinum DSM 15272</name>
    <dbReference type="NCBI Taxonomy" id="585531"/>
    <lineage>
        <taxon>Bacteria</taxon>
        <taxon>Bacillati</taxon>
        <taxon>Actinomycetota</taxon>
        <taxon>Actinomycetes</taxon>
        <taxon>Propionibacteriales</taxon>
        <taxon>Nocardioidaceae</taxon>
        <taxon>Aeromicrobium</taxon>
    </lineage>
</organism>
<proteinExistence type="predicted"/>
<evidence type="ECO:0000313" key="2">
    <source>
        <dbReference type="Proteomes" id="UP000003111"/>
    </source>
</evidence>
<dbReference type="eggNOG" id="COG2852">
    <property type="taxonomic scope" value="Bacteria"/>
</dbReference>